<dbReference type="InterPro" id="IPR014054">
    <property type="entry name" value="Phage_regulatory_Rha"/>
</dbReference>
<dbReference type="EMBL" id="CP001124">
    <property type="protein sequence ID" value="ACH39992.1"/>
    <property type="molecule type" value="Genomic_DNA"/>
</dbReference>
<dbReference type="eggNOG" id="COG3646">
    <property type="taxonomic scope" value="Bacteria"/>
</dbReference>
<sequence length="231" mass="26367">MTDALVSCQHRQAVTTSVVVAQVFGKRHKDVLRAITNLLADLEGEGVSRRSFAPRDYTDERGKTYQMYEMDRDGYSLLAMGFNGRKALRFKAQYIDAFNKMERALLHRENLSWQDQRTGNKIGRRAETDSLARFVDYATAQGSQSARLYFMNVTKMTHQALNLVRQAAPQSLRDTIDSMELSFLTTAEYLVQQTIEEGMAAGLPYKEIYRLAKDRVTTYAETLPTQRRISA</sequence>
<gene>
    <name evidence="1" type="ordered locus">Gbem_2989</name>
</gene>
<reference evidence="1 2" key="2">
    <citation type="journal article" date="2010" name="BMC Genomics">
        <title>The genome of Geobacter bemidjiensis, exemplar for the subsurface clade of Geobacter species that predominate in Fe(III)-reducing subsurface environments.</title>
        <authorList>
            <person name="Aklujkar M."/>
            <person name="Young N.D."/>
            <person name="Holmes D."/>
            <person name="Chavan M."/>
            <person name="Risso C."/>
            <person name="Kiss H.E."/>
            <person name="Han C.S."/>
            <person name="Land M.L."/>
            <person name="Lovley D.R."/>
        </authorList>
    </citation>
    <scope>NUCLEOTIDE SEQUENCE [LARGE SCALE GENOMIC DNA]</scope>
    <source>
        <strain evidence="2">ATCC BAA-1014 / DSM 16622 / JCM 12645 / Bem</strain>
    </source>
</reference>
<dbReference type="Pfam" id="PF09669">
    <property type="entry name" value="Phage_pRha"/>
    <property type="match status" value="1"/>
</dbReference>
<evidence type="ECO:0000313" key="1">
    <source>
        <dbReference type="EMBL" id="ACH39992.1"/>
    </source>
</evidence>
<protein>
    <submittedName>
        <fullName evidence="1">Phage regulatory protein, Rha family</fullName>
    </submittedName>
</protein>
<dbReference type="RefSeq" id="WP_012531418.1">
    <property type="nucleotide sequence ID" value="NC_011146.1"/>
</dbReference>
<dbReference type="HOGENOM" id="CLU_1223227_0_0_7"/>
<dbReference type="Proteomes" id="UP000008825">
    <property type="component" value="Chromosome"/>
</dbReference>
<name>B5E823_CITBB</name>
<dbReference type="KEGG" id="gbm:Gbem_2989"/>
<dbReference type="NCBIfam" id="TIGR02681">
    <property type="entry name" value="phage_pRha"/>
    <property type="match status" value="1"/>
</dbReference>
<organism evidence="1 2">
    <name type="scientific">Citrifermentans bemidjiense (strain ATCC BAA-1014 / DSM 16622 / JCM 12645 / Bem)</name>
    <name type="common">Geobacter bemidjiensis</name>
    <dbReference type="NCBI Taxonomy" id="404380"/>
    <lineage>
        <taxon>Bacteria</taxon>
        <taxon>Pseudomonadati</taxon>
        <taxon>Thermodesulfobacteriota</taxon>
        <taxon>Desulfuromonadia</taxon>
        <taxon>Geobacterales</taxon>
        <taxon>Geobacteraceae</taxon>
        <taxon>Citrifermentans</taxon>
    </lineage>
</organism>
<accession>B5E823</accession>
<evidence type="ECO:0000313" key="2">
    <source>
        <dbReference type="Proteomes" id="UP000008825"/>
    </source>
</evidence>
<dbReference type="STRING" id="404380.Gbem_2989"/>
<reference evidence="1 2" key="1">
    <citation type="submission" date="2008-07" db="EMBL/GenBank/DDBJ databases">
        <title>Complete sequence of Geobacter bemidjiensis BEM.</title>
        <authorList>
            <consortium name="US DOE Joint Genome Institute"/>
            <person name="Lucas S."/>
            <person name="Copeland A."/>
            <person name="Lapidus A."/>
            <person name="Glavina del Rio T."/>
            <person name="Dalin E."/>
            <person name="Tice H."/>
            <person name="Bruce D."/>
            <person name="Goodwin L."/>
            <person name="Pitluck S."/>
            <person name="Kiss H."/>
            <person name="Brettin T."/>
            <person name="Detter J.C."/>
            <person name="Han C."/>
            <person name="Kuske C.R."/>
            <person name="Schmutz J."/>
            <person name="Larimer F."/>
            <person name="Land M."/>
            <person name="Hauser L."/>
            <person name="Kyrpides N."/>
            <person name="Lykidis A."/>
            <person name="Lovley D."/>
            <person name="Richardson P."/>
        </authorList>
    </citation>
    <scope>NUCLEOTIDE SEQUENCE [LARGE SCALE GENOMIC DNA]</scope>
    <source>
        <strain evidence="2">ATCC BAA-1014 / DSM 16622 / JCM 12645 / Bem</strain>
    </source>
</reference>
<keyword evidence="2" id="KW-1185">Reference proteome</keyword>
<dbReference type="OrthoDB" id="9808959at2"/>
<proteinExistence type="predicted"/>
<dbReference type="AlphaFoldDB" id="B5E823"/>